<feature type="domain" description="IPT/TIG" evidence="3">
    <location>
        <begin position="1130"/>
        <end position="1226"/>
    </location>
</feature>
<dbReference type="PANTHER" id="PTHR46769">
    <property type="entry name" value="POLYCYSTIC KIDNEY AND HEPATIC DISEASE 1 (AUTOSOMAL RECESSIVE)-LIKE 1"/>
    <property type="match status" value="1"/>
</dbReference>
<accession>A0ABS2MNF2</accession>
<evidence type="ECO:0000256" key="2">
    <source>
        <dbReference type="SAM" id="SignalP"/>
    </source>
</evidence>
<dbReference type="RefSeq" id="WP_204661772.1">
    <property type="nucleotide sequence ID" value="NZ_JAFBDT010000002.1"/>
</dbReference>
<dbReference type="InterPro" id="IPR052387">
    <property type="entry name" value="Fibrocystin"/>
</dbReference>
<feature type="signal peptide" evidence="2">
    <location>
        <begin position="1"/>
        <end position="24"/>
    </location>
</feature>
<name>A0ABS2MNF2_9FIRM</name>
<feature type="chain" id="PRO_5046543116" description="IPT/TIG domain-containing protein" evidence="2">
    <location>
        <begin position="25"/>
        <end position="2260"/>
    </location>
</feature>
<feature type="domain" description="IPT/TIG" evidence="3">
    <location>
        <begin position="355"/>
        <end position="441"/>
    </location>
</feature>
<feature type="domain" description="IPT/TIG" evidence="3">
    <location>
        <begin position="1720"/>
        <end position="1800"/>
    </location>
</feature>
<keyword evidence="5" id="KW-1185">Reference proteome</keyword>
<dbReference type="CDD" id="cd00102">
    <property type="entry name" value="IPT"/>
    <property type="match status" value="3"/>
</dbReference>
<dbReference type="SMART" id="SM00429">
    <property type="entry name" value="IPT"/>
    <property type="match status" value="5"/>
</dbReference>
<feature type="domain" description="IPT/TIG" evidence="3">
    <location>
        <begin position="1231"/>
        <end position="1372"/>
    </location>
</feature>
<sequence length="2260" mass="248840">MKRKLSLLLIIILLLSAVPNQTFAYVIEGPGDEDPVVNRINFQVNNLGFGATGGFVQISGQNLEDVEIRFDMQPEYIPGDAGGYKQIGTRTDNAFSFVRIELSAREAVYFTGNIMINGEVIPLPLSSFPVISGSDKRVVNIDTPNETIVFQGNNLNQIFAMPTDITATYGASKAQATPFEGTATQDTLTLENITTSNLGYQSVFLSRNTQLAAFDNLEVAIDYVYTDLFRVIRDINLTEVGMYPNTGAKGDDLYITGKNFENKNYQVYFVKRTDGTDQLTALNRATFVSLSEADDDGVSTLTVRVPNAPGFDLGNYFVLVTEVENIAEREQVVAEHYVMDGPEFEEFTVIQTTYKPRITSIYPVKGPDTGGNVEINGTNLVTLNIPDLDVPNATATYTTDTNDERLIIDYTSTGATYKEENVTIQRTINIQIGGKVKFQKDGAGVPSVVMAATDKINVLTGRITDAQEDPFKDVIIEMQTVITSDSGKVYTFNQIVTLPNGYEFVPSTYTPEIDTILPDKIQVEAADANYNKLKEDLLISISGNQFMVDRFVDDTGTVIVRMPTVLIKKNDNNTANNRYQLAFFPNEEVDGVRGIIRYKLNEDDATSTVLRDSEGRIIPLEMTVLDADGNVVTGVEGNQLGTRILVRIPNQALISDAGIKHVQVTNPVRKSDDFGDAAIKSNSVEFISTTDIPVIESVDPNIITVEGGDTITITGSNLQNGMRLFLDGVELTDFTRELDTAGNKIIVTFTAPPGREGTTQLSVMNPSGGIAVSSFSYVKTFQQNPILETFTPQQGTADTLVVVNGENFLTPDPSAVLESGVDGYRLIGSRILLDGKDVNTYNLSPSGDIIFNQYAVPNANALIGKDGVKAVYSQFKDNTTVTSNVDGNTVYATLTNDDANNPAFKLENDIYAIKGTTSGYEAYDGDGDLIGSATITYTGGVNQGVGTTTIAIENGPVFTAKMDNRLARIGVDSEGLETVYLSNYVNSITLRSGELIQPERFTLSYNFAGDPILTNGREKTYRLVVKNSAIIARDNIGNETALDFNADGLSIGGPGVYQLDMITPYMKDDVTGAITGNNTTVFSKNQIIFKVPPLSTGRGYKDVTVINPDTKSDSKTGEEGFYYISQATSKPVITTITPTKGSVDGGYYVTIRGSDFEDDIKVYVDSVEVPKTDTYVDINGKYIIIKMPPSIKDLNADYGVDRMDVPVVVVNPDGGNAWKEKGFTYIIPTSTPTIDRIIPTGGSANGGQIVEIIGYEFRFYEPYENSVGSDRYDLGDKFEDLYINGKWDDILADDVDPEAVKTFPELTNPYYDVYYESPILPKIYFGENEAKIVEYSRGYLKVITPQHAPGKVEVYVINNDSGVSNKVDYTYTSTNPVISSMVPNFGRRQGQEPKDIYGSKFFRSQLYGYANDDPTEIVLLEEVDARIRFGEITNRNINRVEPNSGLINNQRASVELEGGLDVIYRGDTESVQVTVTENNIIYSRTFDYDGETVYVPLGMLKSSADNYYVPQNLKDVDPEVYSGNAYEYIRLEITDRRLIVERGYAPEVQYDNEYHVAVYTPSYYSIGTVQMTYFNADGGSASRAFTYTNPDSEPRILTVEPKIVSYDEEEWFVEASVQGGVDIEIIGNDFREGVKVFIGPYEATVKELTTKVVDGQEYDLIVANVPQGSENDINAHYPIMIQNEDQGLASSANLSDLLGETNYQEKKLPIYFVYKKPLSGPRIDTVTPEKTSIAGGNTITLRGADFREDAYVIIGTRAGIPITNVEISERGTKLTFKTPQNMTLGSKTIQVLNNDYGIAVRENAITVVSAPTLDPVVTDLDGNRLSRIHVTGGQEIILKGTGFAENARVYFGGEWLTVRPGEDVPESEHGIYRDDSIHYVKQGTMAQSVEFIDSTTLKVTTPEVLFEGEIAIVVRNEDGGTTDDSVKLAYTVPIPADPKGLKVTVVDDQYIKLYDYIAENAQYFEIYVYMGIKTDSELVNAGYRDFQYLGITDIEPYKITELPGLENRETGERIVFVLKAVNKFGPSNFSNLAALTHDQLKDVDEIGPTDSDGDIGVPEGETHLVTTSGDRIQVDFAPKLTQTSLNLDLKDQVTSGTTLKQIVMPESLVKSGRTSITLDFGQTLYRFTPVSFGTQTFHQMAVYYDTYARLTENTQMNGARAYLTPSIRGKRQISKVYSIGFDASANEGASAFDTLSGTMDVTFNYNPQGLSLADELQIRLYKYDSRTGTYSPVEATIDTGLNRITTRINQAGHFVILTNY</sequence>
<feature type="domain" description="IPT/TIG" evidence="3">
    <location>
        <begin position="692"/>
        <end position="778"/>
    </location>
</feature>
<dbReference type="Proteomes" id="UP000767854">
    <property type="component" value="Unassembled WGS sequence"/>
</dbReference>
<dbReference type="EMBL" id="JAFBDT010000002">
    <property type="protein sequence ID" value="MBM7560940.1"/>
    <property type="molecule type" value="Genomic_DNA"/>
</dbReference>
<proteinExistence type="predicted"/>
<evidence type="ECO:0000313" key="5">
    <source>
        <dbReference type="Proteomes" id="UP000767854"/>
    </source>
</evidence>
<dbReference type="Gene3D" id="2.60.40.10">
    <property type="entry name" value="Immunoglobulins"/>
    <property type="match status" value="6"/>
</dbReference>
<dbReference type="PANTHER" id="PTHR46769:SF2">
    <property type="entry name" value="FIBROCYSTIN-L ISOFORM 2 PRECURSOR-RELATED"/>
    <property type="match status" value="1"/>
</dbReference>
<organism evidence="4 5">
    <name type="scientific">Fusibacter tunisiensis</name>
    <dbReference type="NCBI Taxonomy" id="1008308"/>
    <lineage>
        <taxon>Bacteria</taxon>
        <taxon>Bacillati</taxon>
        <taxon>Bacillota</taxon>
        <taxon>Clostridia</taxon>
        <taxon>Eubacteriales</taxon>
        <taxon>Eubacteriales Family XII. Incertae Sedis</taxon>
        <taxon>Fusibacter</taxon>
    </lineage>
</organism>
<dbReference type="SUPFAM" id="SSF81296">
    <property type="entry name" value="E set domains"/>
    <property type="match status" value="4"/>
</dbReference>
<keyword evidence="1 2" id="KW-0732">Signal</keyword>
<dbReference type="InterPro" id="IPR013783">
    <property type="entry name" value="Ig-like_fold"/>
</dbReference>
<evidence type="ECO:0000313" key="4">
    <source>
        <dbReference type="EMBL" id="MBM7560940.1"/>
    </source>
</evidence>
<dbReference type="InterPro" id="IPR014756">
    <property type="entry name" value="Ig_E-set"/>
</dbReference>
<dbReference type="InterPro" id="IPR002909">
    <property type="entry name" value="IPT_dom"/>
</dbReference>
<evidence type="ECO:0000256" key="1">
    <source>
        <dbReference type="ARBA" id="ARBA00022729"/>
    </source>
</evidence>
<reference evidence="4 5" key="1">
    <citation type="submission" date="2021-01" db="EMBL/GenBank/DDBJ databases">
        <title>Genomic Encyclopedia of Type Strains, Phase IV (KMG-IV): sequencing the most valuable type-strain genomes for metagenomic binning, comparative biology and taxonomic classification.</title>
        <authorList>
            <person name="Goeker M."/>
        </authorList>
    </citation>
    <scope>NUCLEOTIDE SEQUENCE [LARGE SCALE GENOMIC DNA]</scope>
    <source>
        <strain evidence="4 5">DSM 24436</strain>
    </source>
</reference>
<protein>
    <recommendedName>
        <fullName evidence="3">IPT/TIG domain-containing protein</fullName>
    </recommendedName>
</protein>
<dbReference type="Pfam" id="PF01833">
    <property type="entry name" value="TIG"/>
    <property type="match status" value="4"/>
</dbReference>
<gene>
    <name evidence="4" type="ORF">JOC49_000454</name>
</gene>
<comment type="caution">
    <text evidence="4">The sequence shown here is derived from an EMBL/GenBank/DDBJ whole genome shotgun (WGS) entry which is preliminary data.</text>
</comment>
<evidence type="ECO:0000259" key="3">
    <source>
        <dbReference type="SMART" id="SM00429"/>
    </source>
</evidence>